<dbReference type="PANTHER" id="PTHR24269:SF16">
    <property type="entry name" value="PROTEIN SLG1"/>
    <property type="match status" value="1"/>
</dbReference>
<feature type="domain" description="WSC" evidence="7">
    <location>
        <begin position="1"/>
        <end position="44"/>
    </location>
</feature>
<evidence type="ECO:0000256" key="3">
    <source>
        <dbReference type="ARBA" id="ARBA00022729"/>
    </source>
</evidence>
<evidence type="ECO:0000256" key="4">
    <source>
        <dbReference type="ARBA" id="ARBA00022989"/>
    </source>
</evidence>
<dbReference type="Pfam" id="PF01822">
    <property type="entry name" value="WSC"/>
    <property type="match status" value="1"/>
</dbReference>
<evidence type="ECO:0000256" key="1">
    <source>
        <dbReference type="ARBA" id="ARBA00004167"/>
    </source>
</evidence>
<dbReference type="SMART" id="SM00321">
    <property type="entry name" value="WSC"/>
    <property type="match status" value="1"/>
</dbReference>
<dbReference type="PROSITE" id="PS51212">
    <property type="entry name" value="WSC"/>
    <property type="match status" value="2"/>
</dbReference>
<feature type="non-terminal residue" evidence="8">
    <location>
        <position position="158"/>
    </location>
</feature>
<dbReference type="InterPro" id="IPR002889">
    <property type="entry name" value="WSC_carb-bd"/>
</dbReference>
<keyword evidence="4" id="KW-1133">Transmembrane helix</keyword>
<name>A0A6A5UU20_9PLEO</name>
<comment type="subcellular location">
    <subcellularLocation>
        <location evidence="1">Membrane</location>
        <topology evidence="1">Single-pass membrane protein</topology>
    </subcellularLocation>
</comment>
<keyword evidence="6" id="KW-0325">Glycoprotein</keyword>
<accession>A0A6A5UU20</accession>
<keyword evidence="2" id="KW-0812">Transmembrane</keyword>
<keyword evidence="9" id="KW-1185">Reference proteome</keyword>
<feature type="non-terminal residue" evidence="8">
    <location>
        <position position="1"/>
    </location>
</feature>
<dbReference type="EMBL" id="ML976746">
    <property type="protein sequence ID" value="KAF1966416.1"/>
    <property type="molecule type" value="Genomic_DNA"/>
</dbReference>
<sequence length="158" mass="16654">GRECFCDHEITSAKVDDSECAAPCTGQANEVCGGSERLTVYKPPVYSPKTNPGDGSTFTYLGCYPDSVENRLLPVEPMDGPDVTIPKCVHECRNAGFISNSTHTAYAGVEYGQKCFCGINTVLPDPAPGSLPAVTGCDIPCKGDGNELCGGANHLNIY</sequence>
<dbReference type="GO" id="GO:0005886">
    <property type="term" value="C:plasma membrane"/>
    <property type="evidence" value="ECO:0007669"/>
    <property type="project" value="TreeGrafter"/>
</dbReference>
<dbReference type="Proteomes" id="UP000800036">
    <property type="component" value="Unassembled WGS sequence"/>
</dbReference>
<evidence type="ECO:0000256" key="5">
    <source>
        <dbReference type="ARBA" id="ARBA00023136"/>
    </source>
</evidence>
<evidence type="ECO:0000256" key="2">
    <source>
        <dbReference type="ARBA" id="ARBA00022692"/>
    </source>
</evidence>
<dbReference type="InterPro" id="IPR051836">
    <property type="entry name" value="Kremen_rcpt"/>
</dbReference>
<dbReference type="PANTHER" id="PTHR24269">
    <property type="entry name" value="KREMEN PROTEIN"/>
    <property type="match status" value="1"/>
</dbReference>
<dbReference type="AlphaFoldDB" id="A0A6A5UU20"/>
<feature type="domain" description="WSC" evidence="7">
    <location>
        <begin position="57"/>
        <end position="158"/>
    </location>
</feature>
<keyword evidence="3" id="KW-0732">Signal</keyword>
<evidence type="ECO:0000259" key="7">
    <source>
        <dbReference type="PROSITE" id="PS51212"/>
    </source>
</evidence>
<keyword evidence="5" id="KW-0472">Membrane</keyword>
<gene>
    <name evidence="8" type="ORF">BU23DRAFT_378402</name>
</gene>
<evidence type="ECO:0000256" key="6">
    <source>
        <dbReference type="ARBA" id="ARBA00023180"/>
    </source>
</evidence>
<evidence type="ECO:0000313" key="9">
    <source>
        <dbReference type="Proteomes" id="UP000800036"/>
    </source>
</evidence>
<protein>
    <submittedName>
        <fullName evidence="8">WSC-domain-containing protein</fullName>
    </submittedName>
</protein>
<reference evidence="8" key="1">
    <citation type="journal article" date="2020" name="Stud. Mycol.">
        <title>101 Dothideomycetes genomes: a test case for predicting lifestyles and emergence of pathogens.</title>
        <authorList>
            <person name="Haridas S."/>
            <person name="Albert R."/>
            <person name="Binder M."/>
            <person name="Bloem J."/>
            <person name="Labutti K."/>
            <person name="Salamov A."/>
            <person name="Andreopoulos B."/>
            <person name="Baker S."/>
            <person name="Barry K."/>
            <person name="Bills G."/>
            <person name="Bluhm B."/>
            <person name="Cannon C."/>
            <person name="Castanera R."/>
            <person name="Culley D."/>
            <person name="Daum C."/>
            <person name="Ezra D."/>
            <person name="Gonzalez J."/>
            <person name="Henrissat B."/>
            <person name="Kuo A."/>
            <person name="Liang C."/>
            <person name="Lipzen A."/>
            <person name="Lutzoni F."/>
            <person name="Magnuson J."/>
            <person name="Mondo S."/>
            <person name="Nolan M."/>
            <person name="Ohm R."/>
            <person name="Pangilinan J."/>
            <person name="Park H.-J."/>
            <person name="Ramirez L."/>
            <person name="Alfaro M."/>
            <person name="Sun H."/>
            <person name="Tritt A."/>
            <person name="Yoshinaga Y."/>
            <person name="Zwiers L.-H."/>
            <person name="Turgeon B."/>
            <person name="Goodwin S."/>
            <person name="Spatafora J."/>
            <person name="Crous P."/>
            <person name="Grigoriev I."/>
        </authorList>
    </citation>
    <scope>NUCLEOTIDE SEQUENCE</scope>
    <source>
        <strain evidence="8">CBS 107.79</strain>
    </source>
</reference>
<evidence type="ECO:0000313" key="8">
    <source>
        <dbReference type="EMBL" id="KAF1966416.1"/>
    </source>
</evidence>
<dbReference type="OrthoDB" id="2019572at2759"/>
<proteinExistence type="predicted"/>
<organism evidence="8 9">
    <name type="scientific">Bimuria novae-zelandiae CBS 107.79</name>
    <dbReference type="NCBI Taxonomy" id="1447943"/>
    <lineage>
        <taxon>Eukaryota</taxon>
        <taxon>Fungi</taxon>
        <taxon>Dikarya</taxon>
        <taxon>Ascomycota</taxon>
        <taxon>Pezizomycotina</taxon>
        <taxon>Dothideomycetes</taxon>
        <taxon>Pleosporomycetidae</taxon>
        <taxon>Pleosporales</taxon>
        <taxon>Massarineae</taxon>
        <taxon>Didymosphaeriaceae</taxon>
        <taxon>Bimuria</taxon>
    </lineage>
</organism>